<evidence type="ECO:0000256" key="3">
    <source>
        <dbReference type="ARBA" id="ARBA00022793"/>
    </source>
</evidence>
<dbReference type="GO" id="GO:0004058">
    <property type="term" value="F:aromatic-L-amino-acid decarboxylase activity"/>
    <property type="evidence" value="ECO:0007669"/>
    <property type="project" value="UniProtKB-ARBA"/>
</dbReference>
<evidence type="ECO:0000256" key="4">
    <source>
        <dbReference type="ARBA" id="ARBA00022898"/>
    </source>
</evidence>
<dbReference type="PANTHER" id="PTHR11999:SF70">
    <property type="entry name" value="MIP05841P"/>
    <property type="match status" value="1"/>
</dbReference>
<feature type="modified residue" description="N6-(pyridoxal phosphate)lysine" evidence="6">
    <location>
        <position position="287"/>
    </location>
</feature>
<comment type="similarity">
    <text evidence="2 7">Belongs to the group II decarboxylase family.</text>
</comment>
<evidence type="ECO:0000256" key="5">
    <source>
        <dbReference type="ARBA" id="ARBA00023239"/>
    </source>
</evidence>
<evidence type="ECO:0000256" key="6">
    <source>
        <dbReference type="PIRSR" id="PIRSR602129-50"/>
    </source>
</evidence>
<dbReference type="GO" id="GO:0019752">
    <property type="term" value="P:carboxylic acid metabolic process"/>
    <property type="evidence" value="ECO:0007669"/>
    <property type="project" value="InterPro"/>
</dbReference>
<evidence type="ECO:0000256" key="7">
    <source>
        <dbReference type="RuleBase" id="RU000382"/>
    </source>
</evidence>
<dbReference type="AlphaFoldDB" id="A0A1H3UX86"/>
<dbReference type="InterPro" id="IPR015422">
    <property type="entry name" value="PyrdxlP-dep_Trfase_small"/>
</dbReference>
<dbReference type="SUPFAM" id="SSF53383">
    <property type="entry name" value="PLP-dependent transferases"/>
    <property type="match status" value="1"/>
</dbReference>
<evidence type="ECO:0000256" key="2">
    <source>
        <dbReference type="ARBA" id="ARBA00009533"/>
    </source>
</evidence>
<dbReference type="GO" id="GO:0030170">
    <property type="term" value="F:pyridoxal phosphate binding"/>
    <property type="evidence" value="ECO:0007669"/>
    <property type="project" value="InterPro"/>
</dbReference>
<comment type="cofactor">
    <cofactor evidence="1 6 7">
        <name>pyridoxal 5'-phosphate</name>
        <dbReference type="ChEBI" id="CHEBI:597326"/>
    </cofactor>
</comment>
<gene>
    <name evidence="8" type="ORF">SAMN05421684_8333</name>
</gene>
<dbReference type="Proteomes" id="UP000199632">
    <property type="component" value="Unassembled WGS sequence"/>
</dbReference>
<proteinExistence type="inferred from homology"/>
<dbReference type="GO" id="GO:0006520">
    <property type="term" value="P:amino acid metabolic process"/>
    <property type="evidence" value="ECO:0007669"/>
    <property type="project" value="InterPro"/>
</dbReference>
<evidence type="ECO:0000313" key="8">
    <source>
        <dbReference type="EMBL" id="SDZ67052.1"/>
    </source>
</evidence>
<keyword evidence="5 7" id="KW-0456">Lyase</keyword>
<reference evidence="9" key="1">
    <citation type="submission" date="2016-10" db="EMBL/GenBank/DDBJ databases">
        <authorList>
            <person name="Varghese N."/>
            <person name="Submissions S."/>
        </authorList>
    </citation>
    <scope>NUCLEOTIDE SEQUENCE [LARGE SCALE GENOMIC DNA]</scope>
    <source>
        <strain evidence="9">DSM 44718</strain>
    </source>
</reference>
<accession>A0A1H3UX86</accession>
<dbReference type="Gene3D" id="3.90.1150.10">
    <property type="entry name" value="Aspartate Aminotransferase, domain 1"/>
    <property type="match status" value="1"/>
</dbReference>
<evidence type="ECO:0000313" key="9">
    <source>
        <dbReference type="Proteomes" id="UP000199632"/>
    </source>
</evidence>
<dbReference type="Gene3D" id="3.40.640.10">
    <property type="entry name" value="Type I PLP-dependent aspartate aminotransferase-like (Major domain)"/>
    <property type="match status" value="1"/>
</dbReference>
<keyword evidence="9" id="KW-1185">Reference proteome</keyword>
<name>A0A1H3UX86_9ACTN</name>
<dbReference type="OrthoDB" id="3335676at2"/>
<dbReference type="GO" id="GO:0005737">
    <property type="term" value="C:cytoplasm"/>
    <property type="evidence" value="ECO:0007669"/>
    <property type="project" value="TreeGrafter"/>
</dbReference>
<keyword evidence="4 6" id="KW-0663">Pyridoxal phosphate</keyword>
<keyword evidence="3" id="KW-0210">Decarboxylase</keyword>
<dbReference type="InterPro" id="IPR010977">
    <property type="entry name" value="Aromatic_deC"/>
</dbReference>
<dbReference type="PRINTS" id="PR00800">
    <property type="entry name" value="YHDCRBOXLASE"/>
</dbReference>
<dbReference type="InterPro" id="IPR015421">
    <property type="entry name" value="PyrdxlP-dep_Trfase_major"/>
</dbReference>
<dbReference type="InterPro" id="IPR015424">
    <property type="entry name" value="PyrdxlP-dep_Trfase"/>
</dbReference>
<dbReference type="Pfam" id="PF00282">
    <property type="entry name" value="Pyridoxal_deC"/>
    <property type="match status" value="1"/>
</dbReference>
<dbReference type="PANTHER" id="PTHR11999">
    <property type="entry name" value="GROUP II PYRIDOXAL-5-PHOSPHATE DECARBOXYLASE"/>
    <property type="match status" value="1"/>
</dbReference>
<dbReference type="STRING" id="137265.SAMN05421684_8333"/>
<protein>
    <submittedName>
        <fullName evidence="8">Aromatic-L-amino-acid decarboxylase</fullName>
    </submittedName>
</protein>
<sequence length="462" mass="48591">MLDQGRLVLNRLADFVDRLPQRPATDLTPVLGSAELHKLVDELLAPPPEHGGDLEGLLSLVDRAADVALETAGPGYFAYIPGGGLYSSALASFYGQVLNRYGSLAATAPALTALEESVLRWIAQDVCGLPAGSGGLLTTGGSLANLSAIVAARHDRLGEDIADGTMYVTPHAHHSVAKAARIAGIAGARIRVVPSTPDLRMDVAAATAMIKADRAAGLRPFLVVGSAGTTDTGTIDPLRRIAALAAREDLWFHVDAAYGGFFRLTDRGRARLTGVELADSVTLDPHKTLFLPFGTGALVVRDPAKLAAAHEGTADYLQDLGTLELPDYAHLGPELSHEARGLRVWLPLHLHGVGAFRAALDEKLDLTDHVYSALRAVPNLEVPWLPDLSTVAFRVRAADDDAADAATRAVLARVNASQRVYLSSTVVGGRQTLRVTVVAHRSHAPQVDEAIALITAAAAAVG</sequence>
<organism evidence="8 9">
    <name type="scientific">Asanoa ishikariensis</name>
    <dbReference type="NCBI Taxonomy" id="137265"/>
    <lineage>
        <taxon>Bacteria</taxon>
        <taxon>Bacillati</taxon>
        <taxon>Actinomycetota</taxon>
        <taxon>Actinomycetes</taxon>
        <taxon>Micromonosporales</taxon>
        <taxon>Micromonosporaceae</taxon>
        <taxon>Asanoa</taxon>
    </lineage>
</organism>
<evidence type="ECO:0000256" key="1">
    <source>
        <dbReference type="ARBA" id="ARBA00001933"/>
    </source>
</evidence>
<dbReference type="InterPro" id="IPR002129">
    <property type="entry name" value="PyrdxlP-dep_de-COase"/>
</dbReference>
<dbReference type="EMBL" id="FNQB01000007">
    <property type="protein sequence ID" value="SDZ67052.1"/>
    <property type="molecule type" value="Genomic_DNA"/>
</dbReference>